<comment type="caution">
    <text evidence="1">The sequence shown here is derived from an EMBL/GenBank/DDBJ whole genome shotgun (WGS) entry which is preliminary data.</text>
</comment>
<name>A0AAV7Q048_PLEWA</name>
<proteinExistence type="predicted"/>
<accession>A0AAV7Q048</accession>
<organism evidence="1 2">
    <name type="scientific">Pleurodeles waltl</name>
    <name type="common">Iberian ribbed newt</name>
    <dbReference type="NCBI Taxonomy" id="8319"/>
    <lineage>
        <taxon>Eukaryota</taxon>
        <taxon>Metazoa</taxon>
        <taxon>Chordata</taxon>
        <taxon>Craniata</taxon>
        <taxon>Vertebrata</taxon>
        <taxon>Euteleostomi</taxon>
        <taxon>Amphibia</taxon>
        <taxon>Batrachia</taxon>
        <taxon>Caudata</taxon>
        <taxon>Salamandroidea</taxon>
        <taxon>Salamandridae</taxon>
        <taxon>Pleurodelinae</taxon>
        <taxon>Pleurodeles</taxon>
    </lineage>
</organism>
<reference evidence="1" key="1">
    <citation type="journal article" date="2022" name="bioRxiv">
        <title>Sequencing and chromosome-scale assembly of the giantPleurodeles waltlgenome.</title>
        <authorList>
            <person name="Brown T."/>
            <person name="Elewa A."/>
            <person name="Iarovenko S."/>
            <person name="Subramanian E."/>
            <person name="Araus A.J."/>
            <person name="Petzold A."/>
            <person name="Susuki M."/>
            <person name="Suzuki K.-i.T."/>
            <person name="Hayashi T."/>
            <person name="Toyoda A."/>
            <person name="Oliveira C."/>
            <person name="Osipova E."/>
            <person name="Leigh N.D."/>
            <person name="Simon A."/>
            <person name="Yun M.H."/>
        </authorList>
    </citation>
    <scope>NUCLEOTIDE SEQUENCE</scope>
    <source>
        <strain evidence="1">20211129_DDA</strain>
        <tissue evidence="1">Liver</tissue>
    </source>
</reference>
<gene>
    <name evidence="1" type="ORF">NDU88_011180</name>
</gene>
<dbReference type="EMBL" id="JANPWB010000011">
    <property type="protein sequence ID" value="KAJ1132879.1"/>
    <property type="molecule type" value="Genomic_DNA"/>
</dbReference>
<dbReference type="AlphaFoldDB" id="A0AAV7Q048"/>
<sequence length="76" mass="8290">MAPAPNGWGRWRCPRELAVQQGLLGRVGKADIHPPEWGTCHLRASDDKRVLAAGYTPGLENTMCWPSVQAVPPLSD</sequence>
<evidence type="ECO:0000313" key="1">
    <source>
        <dbReference type="EMBL" id="KAJ1132879.1"/>
    </source>
</evidence>
<evidence type="ECO:0000313" key="2">
    <source>
        <dbReference type="Proteomes" id="UP001066276"/>
    </source>
</evidence>
<dbReference type="Proteomes" id="UP001066276">
    <property type="component" value="Chromosome 7"/>
</dbReference>
<protein>
    <submittedName>
        <fullName evidence="1">Uncharacterized protein</fullName>
    </submittedName>
</protein>
<keyword evidence="2" id="KW-1185">Reference proteome</keyword>